<dbReference type="InterPro" id="IPR050123">
    <property type="entry name" value="Prok_molybdopt-oxidoreductase"/>
</dbReference>
<dbReference type="PROSITE" id="PS51669">
    <property type="entry name" value="4FE4S_MOW_BIS_MGD"/>
    <property type="match status" value="1"/>
</dbReference>
<evidence type="ECO:0000256" key="1">
    <source>
        <dbReference type="ARBA" id="ARBA00001942"/>
    </source>
</evidence>
<dbReference type="PANTHER" id="PTHR43105">
    <property type="entry name" value="RESPIRATORY NITRATE REDUCTASE"/>
    <property type="match status" value="1"/>
</dbReference>
<dbReference type="Pfam" id="PF04879">
    <property type="entry name" value="Molybdop_Fe4S4"/>
    <property type="match status" value="1"/>
</dbReference>
<keyword evidence="5" id="KW-0411">Iron-sulfur</keyword>
<dbReference type="EMBL" id="JAFHAP010000007">
    <property type="protein sequence ID" value="MBN2909225.1"/>
    <property type="molecule type" value="Genomic_DNA"/>
</dbReference>
<evidence type="ECO:0000313" key="8">
    <source>
        <dbReference type="Proteomes" id="UP001177120"/>
    </source>
</evidence>
<comment type="cofactor">
    <cofactor evidence="1">
        <name>Mo-bis(molybdopterin guanine dinucleotide)</name>
        <dbReference type="ChEBI" id="CHEBI:60539"/>
    </cofactor>
</comment>
<dbReference type="RefSeq" id="WP_205494054.1">
    <property type="nucleotide sequence ID" value="NZ_JAFHAP010000007.1"/>
</dbReference>
<keyword evidence="2" id="KW-0004">4Fe-4S</keyword>
<reference evidence="7" key="1">
    <citation type="journal article" date="2024" name="Int. J. Syst. Evol. Microbiol.">
        <title>Polycladomyces zharkentensis sp. nov., a novel thermophilic cellulose- and starch-degrading member of the Bacillota from a geothermal aquifer in Kazakhstan.</title>
        <authorList>
            <person name="Mashzhan A."/>
            <person name="Kistaubayeva A."/>
            <person name="Javier-Lopez R."/>
            <person name="Bissenova U."/>
            <person name="Bissenbay A."/>
            <person name="Birkeland N.K."/>
        </authorList>
    </citation>
    <scope>NUCLEOTIDE SEQUENCE</scope>
    <source>
        <strain evidence="7">ZKZ2T</strain>
    </source>
</reference>
<dbReference type="SMART" id="SM00926">
    <property type="entry name" value="Molybdop_Fe4S4"/>
    <property type="match status" value="1"/>
</dbReference>
<evidence type="ECO:0000259" key="6">
    <source>
        <dbReference type="PROSITE" id="PS51669"/>
    </source>
</evidence>
<organism evidence="7 8">
    <name type="scientific">Polycladomyces zharkentensis</name>
    <dbReference type="NCBI Taxonomy" id="2807616"/>
    <lineage>
        <taxon>Bacteria</taxon>
        <taxon>Bacillati</taxon>
        <taxon>Bacillota</taxon>
        <taxon>Bacilli</taxon>
        <taxon>Bacillales</taxon>
        <taxon>Thermoactinomycetaceae</taxon>
        <taxon>Polycladomyces</taxon>
    </lineage>
</organism>
<evidence type="ECO:0000256" key="2">
    <source>
        <dbReference type="ARBA" id="ARBA00022485"/>
    </source>
</evidence>
<dbReference type="Gene3D" id="2.20.25.90">
    <property type="entry name" value="ADC-like domains"/>
    <property type="match status" value="1"/>
</dbReference>
<dbReference type="SUPFAM" id="SSF53706">
    <property type="entry name" value="Formate dehydrogenase/DMSO reductase, domains 1-3"/>
    <property type="match status" value="1"/>
</dbReference>
<dbReference type="PANTHER" id="PTHR43105:SF10">
    <property type="entry name" value="NADH-QUINONE OXIDOREDUCTASE SUBUNIT G"/>
    <property type="match status" value="1"/>
</dbReference>
<keyword evidence="3" id="KW-0479">Metal-binding</keyword>
<keyword evidence="4" id="KW-0408">Iron</keyword>
<accession>A0ABS2WIV2</accession>
<keyword evidence="8" id="KW-1185">Reference proteome</keyword>
<evidence type="ECO:0000256" key="3">
    <source>
        <dbReference type="ARBA" id="ARBA00022723"/>
    </source>
</evidence>
<comment type="caution">
    <text evidence="7">The sequence shown here is derived from an EMBL/GenBank/DDBJ whole genome shotgun (WGS) entry which is preliminary data.</text>
</comment>
<feature type="domain" description="4Fe-4S Mo/W bis-MGD-type" evidence="6">
    <location>
        <begin position="18"/>
        <end position="78"/>
    </location>
</feature>
<sequence>MKGFLDHFRNQNRSQSTTRSDLTQCPYCSMQCTKWLHEDRGRFAVVNRTVSPNKEDPVTGGKLCVKGIHAPAHVWHNQRLTTPLLKSGGRWVPVTWRTALRWFARNIGGLQRQWGRDAVGVFGGGSMTNEETYLLGKMARLALGTGISTTTVDTHVFGSCGLSAGFRH</sequence>
<protein>
    <submittedName>
        <fullName evidence="7">Molybdopterin-dependent oxidoreductase</fullName>
    </submittedName>
</protein>
<dbReference type="InterPro" id="IPR006963">
    <property type="entry name" value="Mopterin_OxRdtase_4Fe-4S_dom"/>
</dbReference>
<dbReference type="Gene3D" id="3.40.50.740">
    <property type="match status" value="1"/>
</dbReference>
<name>A0ABS2WIV2_9BACL</name>
<proteinExistence type="predicted"/>
<evidence type="ECO:0000256" key="5">
    <source>
        <dbReference type="ARBA" id="ARBA00023014"/>
    </source>
</evidence>
<evidence type="ECO:0000256" key="4">
    <source>
        <dbReference type="ARBA" id="ARBA00023004"/>
    </source>
</evidence>
<dbReference type="Proteomes" id="UP001177120">
    <property type="component" value="Unassembled WGS sequence"/>
</dbReference>
<evidence type="ECO:0000313" key="7">
    <source>
        <dbReference type="EMBL" id="MBN2909225.1"/>
    </source>
</evidence>
<dbReference type="Pfam" id="PF00384">
    <property type="entry name" value="Molybdopterin"/>
    <property type="match status" value="1"/>
</dbReference>
<dbReference type="InterPro" id="IPR006656">
    <property type="entry name" value="Mopterin_OxRdtase"/>
</dbReference>
<gene>
    <name evidence="7" type="ORF">JQC72_06780</name>
</gene>